<organism evidence="3 4">
    <name type="scientific">Aspergillus ruber (strain CBS 135680)</name>
    <dbReference type="NCBI Taxonomy" id="1388766"/>
    <lineage>
        <taxon>Eukaryota</taxon>
        <taxon>Fungi</taxon>
        <taxon>Dikarya</taxon>
        <taxon>Ascomycota</taxon>
        <taxon>Pezizomycotina</taxon>
        <taxon>Eurotiomycetes</taxon>
        <taxon>Eurotiomycetidae</taxon>
        <taxon>Eurotiales</taxon>
        <taxon>Aspergillaceae</taxon>
        <taxon>Aspergillus</taxon>
        <taxon>Aspergillus subgen. Aspergillus</taxon>
    </lineage>
</organism>
<dbReference type="PANTHER" id="PTHR28019">
    <property type="entry name" value="CELL MEMBRANE PROTEIN YLR413W-RELATED"/>
    <property type="match status" value="1"/>
</dbReference>
<feature type="transmembrane region" description="Helical" evidence="2">
    <location>
        <begin position="159"/>
        <end position="183"/>
    </location>
</feature>
<gene>
    <name evidence="3" type="ORF">EURHEDRAFT_513403</name>
</gene>
<keyword evidence="2" id="KW-1133">Transmembrane helix</keyword>
<dbReference type="EMBL" id="KK088415">
    <property type="protein sequence ID" value="EYE97528.1"/>
    <property type="molecule type" value="Genomic_DNA"/>
</dbReference>
<dbReference type="InterPro" id="IPR052413">
    <property type="entry name" value="SUR7_domain"/>
</dbReference>
<dbReference type="AlphaFoldDB" id="A0A017SKS2"/>
<evidence type="ECO:0000256" key="1">
    <source>
        <dbReference type="SAM" id="MobiDB-lite"/>
    </source>
</evidence>
<keyword evidence="4" id="KW-1185">Reference proteome</keyword>
<evidence type="ECO:0000313" key="3">
    <source>
        <dbReference type="EMBL" id="EYE97528.1"/>
    </source>
</evidence>
<proteinExistence type="predicted"/>
<dbReference type="Proteomes" id="UP000019804">
    <property type="component" value="Unassembled WGS sequence"/>
</dbReference>
<dbReference type="InterPro" id="IPR009571">
    <property type="entry name" value="SUR7/Rim9-like_fungi"/>
</dbReference>
<dbReference type="GO" id="GO:0005886">
    <property type="term" value="C:plasma membrane"/>
    <property type="evidence" value="ECO:0007669"/>
    <property type="project" value="InterPro"/>
</dbReference>
<accession>A0A017SKS2</accession>
<protein>
    <recommendedName>
        <fullName evidence="5">SUR7/PalI family-domain-containing protein</fullName>
    </recommendedName>
</protein>
<feature type="compositionally biased region" description="Basic and acidic residues" evidence="1">
    <location>
        <begin position="252"/>
        <end position="261"/>
    </location>
</feature>
<feature type="region of interest" description="Disordered" evidence="1">
    <location>
        <begin position="236"/>
        <end position="261"/>
    </location>
</feature>
<evidence type="ECO:0000313" key="4">
    <source>
        <dbReference type="Proteomes" id="UP000019804"/>
    </source>
</evidence>
<feature type="transmembrane region" description="Helical" evidence="2">
    <location>
        <begin position="125"/>
        <end position="147"/>
    </location>
</feature>
<keyword evidence="2" id="KW-0472">Membrane</keyword>
<dbReference type="PANTHER" id="PTHR28019:SF7">
    <property type="entry name" value="SUR7 PROTEIN"/>
    <property type="match status" value="1"/>
</dbReference>
<feature type="transmembrane region" description="Helical" evidence="2">
    <location>
        <begin position="7"/>
        <end position="27"/>
    </location>
</feature>
<reference evidence="4" key="1">
    <citation type="journal article" date="2014" name="Nat. Commun.">
        <title>Genomic adaptations of the halophilic Dead Sea filamentous fungus Eurotium rubrum.</title>
        <authorList>
            <person name="Kis-Papo T."/>
            <person name="Weig A.R."/>
            <person name="Riley R."/>
            <person name="Persoh D."/>
            <person name="Salamov A."/>
            <person name="Sun H."/>
            <person name="Lipzen A."/>
            <person name="Wasser S.P."/>
            <person name="Rambold G."/>
            <person name="Grigoriev I.V."/>
            <person name="Nevo E."/>
        </authorList>
    </citation>
    <scope>NUCLEOTIDE SEQUENCE [LARGE SCALE GENOMIC DNA]</scope>
    <source>
        <strain evidence="4">CBS 135680</strain>
    </source>
</reference>
<dbReference type="GeneID" id="63701288"/>
<dbReference type="GO" id="GO:0051285">
    <property type="term" value="C:cell cortex of cell tip"/>
    <property type="evidence" value="ECO:0007669"/>
    <property type="project" value="TreeGrafter"/>
</dbReference>
<dbReference type="HOGENOM" id="CLU_064532_0_0_1"/>
<name>A0A017SKS2_ASPRC</name>
<feature type="transmembrane region" description="Helical" evidence="2">
    <location>
        <begin position="203"/>
        <end position="226"/>
    </location>
</feature>
<dbReference type="RefSeq" id="XP_040641216.1">
    <property type="nucleotide sequence ID" value="XM_040786164.1"/>
</dbReference>
<evidence type="ECO:0008006" key="5">
    <source>
        <dbReference type="Google" id="ProtNLM"/>
    </source>
</evidence>
<keyword evidence="2" id="KW-0812">Transmembrane</keyword>
<dbReference type="OrthoDB" id="4159154at2759"/>
<dbReference type="GO" id="GO:0031505">
    <property type="term" value="P:fungal-type cell wall organization"/>
    <property type="evidence" value="ECO:0007669"/>
    <property type="project" value="TreeGrafter"/>
</dbReference>
<evidence type="ECO:0000256" key="2">
    <source>
        <dbReference type="SAM" id="Phobius"/>
    </source>
</evidence>
<dbReference type="Pfam" id="PF06687">
    <property type="entry name" value="SUR7"/>
    <property type="match status" value="1"/>
</dbReference>
<sequence>MPNWVRLLPTIWAFIAFVLSLLCLFSGTRMDFLTGNDIFTLYTPIGNGTSLQDFYSIFPMSYCGGFLGNGMNMSGCSGYDVLFTFNATQILLENSGNSTSLERLGWPTAISDDFEAFSATTQSMGVFYCIAAGIAAIAVLIRFGLLIAQRTKQMIFELLVLFLGFASLSVASVIATVIALQFVNLVNLHGRKSRVTAEYGQQFLSMTWAATGLLLAGSIANLVFVLMDRRSETGYVPPIEHDEHDEHDEPDETHGPKGMED</sequence>